<name>A0ABW6AWV4_9SPHI</name>
<dbReference type="EMBL" id="JBHUPA010000002">
    <property type="protein sequence ID" value="MFD2961322.1"/>
    <property type="molecule type" value="Genomic_DNA"/>
</dbReference>
<feature type="transmembrane region" description="Helical" evidence="1">
    <location>
        <begin position="147"/>
        <end position="169"/>
    </location>
</feature>
<proteinExistence type="predicted"/>
<dbReference type="Proteomes" id="UP001597560">
    <property type="component" value="Unassembled WGS sequence"/>
</dbReference>
<sequence>MMPTIPDNVYKILVAIGLFIVGYSQIQSDKLDEKFAVTNSEYSKYLDSLHEESRKADDMKDELLYESDILSTRNGVKNPIKETDSLLLFTRVISKNKNETAVSDSLAPKFRVYKRVNKHLGASLKDHEFKKKFFELERQSRDIRKDIYLYLQFIGLSVALIGFIQLLYIQMTNDRKLMYEVRNTIGPIRCQSCARRFTAVRPKGKNKDGSYNQNFCMDCYTEGEFTEPNLTFKEVYTRTKNGLSISYRILFSAYLYFIIKNLDRWSGRNKY</sequence>
<organism evidence="3 4">
    <name type="scientific">Olivibacter jilunii</name>
    <dbReference type="NCBI Taxonomy" id="985016"/>
    <lineage>
        <taxon>Bacteria</taxon>
        <taxon>Pseudomonadati</taxon>
        <taxon>Bacteroidota</taxon>
        <taxon>Sphingobacteriia</taxon>
        <taxon>Sphingobacteriales</taxon>
        <taxon>Sphingobacteriaceae</taxon>
        <taxon>Olivibacter</taxon>
    </lineage>
</organism>
<evidence type="ECO:0000256" key="1">
    <source>
        <dbReference type="SAM" id="Phobius"/>
    </source>
</evidence>
<feature type="domain" description="Putative zinc ribbon" evidence="2">
    <location>
        <begin position="190"/>
        <end position="265"/>
    </location>
</feature>
<gene>
    <name evidence="3" type="ORF">ACFS6J_05980</name>
</gene>
<comment type="caution">
    <text evidence="3">The sequence shown here is derived from an EMBL/GenBank/DDBJ whole genome shotgun (WGS) entry which is preliminary data.</text>
</comment>
<keyword evidence="1" id="KW-1133">Transmembrane helix</keyword>
<dbReference type="Pfam" id="PF12674">
    <property type="entry name" value="Zn_ribbon_2"/>
    <property type="match status" value="1"/>
</dbReference>
<dbReference type="RefSeq" id="WP_377609435.1">
    <property type="nucleotide sequence ID" value="NZ_JBHUPA010000002.1"/>
</dbReference>
<accession>A0ABW6AWV4</accession>
<evidence type="ECO:0000313" key="3">
    <source>
        <dbReference type="EMBL" id="MFD2961322.1"/>
    </source>
</evidence>
<keyword evidence="1" id="KW-0472">Membrane</keyword>
<keyword evidence="4" id="KW-1185">Reference proteome</keyword>
<dbReference type="InterPro" id="IPR025868">
    <property type="entry name" value="Zn_ribbon_dom_put"/>
</dbReference>
<reference evidence="4" key="1">
    <citation type="journal article" date="2019" name="Int. J. Syst. Evol. Microbiol.">
        <title>The Global Catalogue of Microorganisms (GCM) 10K type strain sequencing project: providing services to taxonomists for standard genome sequencing and annotation.</title>
        <authorList>
            <consortium name="The Broad Institute Genomics Platform"/>
            <consortium name="The Broad Institute Genome Sequencing Center for Infectious Disease"/>
            <person name="Wu L."/>
            <person name="Ma J."/>
        </authorList>
    </citation>
    <scope>NUCLEOTIDE SEQUENCE [LARGE SCALE GENOMIC DNA]</scope>
    <source>
        <strain evidence="4">KCTC 23098</strain>
    </source>
</reference>
<feature type="transmembrane region" description="Helical" evidence="1">
    <location>
        <begin position="245"/>
        <end position="262"/>
    </location>
</feature>
<evidence type="ECO:0000313" key="4">
    <source>
        <dbReference type="Proteomes" id="UP001597560"/>
    </source>
</evidence>
<evidence type="ECO:0000259" key="2">
    <source>
        <dbReference type="Pfam" id="PF12674"/>
    </source>
</evidence>
<keyword evidence="1" id="KW-0812">Transmembrane</keyword>
<protein>
    <submittedName>
        <fullName evidence="3">Zinc ribbon domain-containing protein</fullName>
    </submittedName>
</protein>